<keyword evidence="2" id="KW-1185">Reference proteome</keyword>
<dbReference type="RefSeq" id="WP_420241516.1">
    <property type="nucleotide sequence ID" value="NZ_BOPV01000001.1"/>
</dbReference>
<evidence type="ECO:0000313" key="2">
    <source>
        <dbReference type="Proteomes" id="UP000681075"/>
    </source>
</evidence>
<accession>A0A8S8X7N4</accession>
<dbReference type="Proteomes" id="UP000681075">
    <property type="component" value="Unassembled WGS sequence"/>
</dbReference>
<proteinExistence type="predicted"/>
<gene>
    <name evidence="1" type="ORF">TMPK1_07210</name>
</gene>
<comment type="caution">
    <text evidence="1">The sequence shown here is derived from an EMBL/GenBank/DDBJ whole genome shotgun (WGS) entry which is preliminary data.</text>
</comment>
<evidence type="ECO:0000313" key="1">
    <source>
        <dbReference type="EMBL" id="GIL38484.1"/>
    </source>
</evidence>
<organism evidence="1 2">
    <name type="scientific">Roseiterribacter gracilis</name>
    <dbReference type="NCBI Taxonomy" id="2812848"/>
    <lineage>
        <taxon>Bacteria</taxon>
        <taxon>Pseudomonadati</taxon>
        <taxon>Pseudomonadota</taxon>
        <taxon>Alphaproteobacteria</taxon>
        <taxon>Rhodospirillales</taxon>
        <taxon>Roseiterribacteraceae</taxon>
        <taxon>Roseiterribacter</taxon>
    </lineage>
</organism>
<name>A0A8S8X7N4_9PROT</name>
<sequence length="290" mass="31836">MQETVAQDGGNAGGGIARETVLRALWNGRVVRPRREVPDMWALCEQLRADGLVLPYPGRGDGAICLSRKGRDEVVKLFGATMVELPEPEEDGPNLPDLSHLGDEARLAAHGKWLRERFPGYWSAKDELTRPESTVNSARGDEPVFIMRARDVVAPQTIGWWIWFARGLGVDEPKTARAEIQRQAATAWVEKALPATREATRRGGFTARAAKGSAESVLQRAHEDEPVFVLRASDLLGSWTVLVWARLAALNGAPAEKIESAMEIARAMQDWSVKRLPGAGPTDQFPDENG</sequence>
<reference evidence="1" key="1">
    <citation type="submission" date="2021-02" db="EMBL/GenBank/DDBJ databases">
        <title>Genome sequence of Rhodospirillales sp. strain TMPK1 isolated from soil.</title>
        <authorList>
            <person name="Nakai R."/>
            <person name="Kusada H."/>
            <person name="Tamaki H."/>
        </authorList>
    </citation>
    <scope>NUCLEOTIDE SEQUENCE</scope>
    <source>
        <strain evidence="1">TMPK1</strain>
    </source>
</reference>
<dbReference type="EMBL" id="BOPV01000001">
    <property type="protein sequence ID" value="GIL38484.1"/>
    <property type="molecule type" value="Genomic_DNA"/>
</dbReference>
<protein>
    <submittedName>
        <fullName evidence="1">Uncharacterized protein</fullName>
    </submittedName>
</protein>
<dbReference type="AlphaFoldDB" id="A0A8S8X7N4"/>